<reference evidence="1" key="1">
    <citation type="submission" date="2019-08" db="EMBL/GenBank/DDBJ databases">
        <title>Reference gene set and small RNA set construction with multiple tissues from Davidia involucrata Baill.</title>
        <authorList>
            <person name="Yang H."/>
            <person name="Zhou C."/>
            <person name="Li G."/>
            <person name="Wang J."/>
            <person name="Gao P."/>
            <person name="Wang M."/>
            <person name="Wang R."/>
            <person name="Zhao Y."/>
        </authorList>
    </citation>
    <scope>NUCLEOTIDE SEQUENCE</scope>
    <source>
        <tissue evidence="1">Mixed with DoveR01_LX</tissue>
    </source>
</reference>
<dbReference type="InterPro" id="IPR029058">
    <property type="entry name" value="AB_hydrolase_fold"/>
</dbReference>
<name>A0A5B6ZEE5_DAVIN</name>
<accession>A0A5B6ZEE5</accession>
<sequence length="308" mass="32924">MALVEAKPALITTSVFENGNLAVEPITVETNSSASPPKPLLIMSPSIQGTYPVLLFLHGTCLRNTYYTQLLQQISSHGNIVVAPQLYVVSLFCSGTEEIKLAAEVTNWLSPGLETVLPENVRPDLLKLALAGHSRGGKAAFALALGHAETFLRFSALLGIDPVAGTSIYCQLAPKILTYVPRSFNLDIPVTVIGTGLGSQQKNCLMPPCAPNGVNHAEFFTECKPPNCYYFLAKHYGHMDMLDDAVAAKGGCLCKSGDNCKDKMRKCVGGLVVAFLNAYLGSDFDALKAIVGDPAIAPIELDPVIFEP</sequence>
<dbReference type="EC" id="3.1.1.14" evidence="1"/>
<dbReference type="PANTHER" id="PTHR33428">
    <property type="entry name" value="CHLOROPHYLLASE-2, CHLOROPLASTIC"/>
    <property type="match status" value="1"/>
</dbReference>
<gene>
    <name evidence="1" type="ORF">Din_011702</name>
</gene>
<dbReference type="GO" id="GO:0015996">
    <property type="term" value="P:chlorophyll catabolic process"/>
    <property type="evidence" value="ECO:0007669"/>
    <property type="project" value="UniProtKB-UniPathway"/>
</dbReference>
<organism evidence="1">
    <name type="scientific">Davidia involucrata</name>
    <name type="common">Dove tree</name>
    <dbReference type="NCBI Taxonomy" id="16924"/>
    <lineage>
        <taxon>Eukaryota</taxon>
        <taxon>Viridiplantae</taxon>
        <taxon>Streptophyta</taxon>
        <taxon>Embryophyta</taxon>
        <taxon>Tracheophyta</taxon>
        <taxon>Spermatophyta</taxon>
        <taxon>Magnoliopsida</taxon>
        <taxon>eudicotyledons</taxon>
        <taxon>Gunneridae</taxon>
        <taxon>Pentapetalae</taxon>
        <taxon>asterids</taxon>
        <taxon>Cornales</taxon>
        <taxon>Nyssaceae</taxon>
        <taxon>Davidia</taxon>
    </lineage>
</organism>
<dbReference type="InterPro" id="IPR017395">
    <property type="entry name" value="Chlorophyllase-like"/>
</dbReference>
<dbReference type="EMBL" id="GHES01011702">
    <property type="protein sequence ID" value="MPA42261.1"/>
    <property type="molecule type" value="Transcribed_RNA"/>
</dbReference>
<dbReference type="PANTHER" id="PTHR33428:SF10">
    <property type="entry name" value="CHLOROPHYLLASE-1"/>
    <property type="match status" value="1"/>
</dbReference>
<dbReference type="Gene3D" id="3.40.50.1820">
    <property type="entry name" value="alpha/beta hydrolase"/>
    <property type="match status" value="1"/>
</dbReference>
<dbReference type="Pfam" id="PF07224">
    <property type="entry name" value="Chlorophyllase"/>
    <property type="match status" value="1"/>
</dbReference>
<dbReference type="UniPathway" id="UPA00674"/>
<protein>
    <submittedName>
        <fullName evidence="1">Putative chlorophyllase-1</fullName>
        <ecNumber evidence="1">3.1.1.14</ecNumber>
    </submittedName>
</protein>
<dbReference type="AlphaFoldDB" id="A0A5B6ZEE5"/>
<proteinExistence type="predicted"/>
<evidence type="ECO:0000313" key="1">
    <source>
        <dbReference type="EMBL" id="MPA42261.1"/>
    </source>
</evidence>
<dbReference type="GO" id="GO:0047746">
    <property type="term" value="F:chlorophyllase activity"/>
    <property type="evidence" value="ECO:0007669"/>
    <property type="project" value="UniProtKB-EC"/>
</dbReference>
<keyword evidence="1" id="KW-0378">Hydrolase</keyword>
<dbReference type="SUPFAM" id="SSF53474">
    <property type="entry name" value="alpha/beta-Hydrolases"/>
    <property type="match status" value="1"/>
</dbReference>